<protein>
    <submittedName>
        <fullName evidence="1">Uncharacterized protein</fullName>
    </submittedName>
</protein>
<organism evidence="1 2">
    <name type="scientific">Sphingobium yanoikuyae</name>
    <name type="common">Sphingomonas yanoikuyae</name>
    <dbReference type="NCBI Taxonomy" id="13690"/>
    <lineage>
        <taxon>Bacteria</taxon>
        <taxon>Pseudomonadati</taxon>
        <taxon>Pseudomonadota</taxon>
        <taxon>Alphaproteobacteria</taxon>
        <taxon>Sphingomonadales</taxon>
        <taxon>Sphingomonadaceae</taxon>
        <taxon>Sphingobium</taxon>
    </lineage>
</organism>
<comment type="caution">
    <text evidence="1">The sequence shown here is derived from an EMBL/GenBank/DDBJ whole genome shotgun (WGS) entry which is preliminary data.</text>
</comment>
<reference evidence="1 2" key="1">
    <citation type="submission" date="2016-02" db="EMBL/GenBank/DDBJ databases">
        <authorList>
            <person name="Wen L."/>
            <person name="He K."/>
            <person name="Yang H."/>
        </authorList>
    </citation>
    <scope>NUCLEOTIDE SEQUENCE [LARGE SCALE GENOMIC DNA]</scope>
    <source>
        <strain evidence="1 2">CD09_2</strain>
    </source>
</reference>
<dbReference type="EMBL" id="LSTR01000029">
    <property type="protein sequence ID" value="OAH44504.1"/>
    <property type="molecule type" value="Genomic_DNA"/>
</dbReference>
<gene>
    <name evidence="1" type="ORF">AX777_24570</name>
</gene>
<evidence type="ECO:0000313" key="1">
    <source>
        <dbReference type="EMBL" id="OAH44504.1"/>
    </source>
</evidence>
<dbReference type="Proteomes" id="UP000077262">
    <property type="component" value="Unassembled WGS sequence"/>
</dbReference>
<evidence type="ECO:0000313" key="2">
    <source>
        <dbReference type="Proteomes" id="UP000077262"/>
    </source>
</evidence>
<accession>A0A177JUC2</accession>
<dbReference type="AlphaFoldDB" id="A0A177JUC2"/>
<name>A0A177JUC2_SPHYA</name>
<proteinExistence type="predicted"/>
<sequence length="253" mass="29103">MLDNELISLIRIDSSDVLIKSPALAEFILGRVFSVDTILQIVETALKKLDEYYVDDDEFLRLAKGLLKFSLYGRWIKTKRDNDAIESFYDNNRTLSFASGDPLFWVQRSICNMHLEHFDISYRFVDTAYGLAKKMPRFDPYQIENHHARLMLTQSRDQGVSADGSREREALKLLQGILDRKSADLYHPFSVMRVFAEIVDRHAKSLDAVQSASLKASIDDAVKYLNKARPGGRFRNLPELKDRLKRASKRLVA</sequence>